<comment type="caution">
    <text evidence="1">The sequence shown here is derived from an EMBL/GenBank/DDBJ whole genome shotgun (WGS) entry which is preliminary data.</text>
</comment>
<dbReference type="AlphaFoldDB" id="A0A5M9JI98"/>
<dbReference type="EMBL" id="VICG01000008">
    <property type="protein sequence ID" value="KAA8569184.1"/>
    <property type="molecule type" value="Genomic_DNA"/>
</dbReference>
<evidence type="ECO:0000313" key="2">
    <source>
        <dbReference type="Proteomes" id="UP000322873"/>
    </source>
</evidence>
<sequence length="130" mass="15535">MVQIDSHEYLSEEEKRLKEDRDRTKYWKKWGPYVAERQWATVREDYSADGDAWSHFPHEHARSRAFRWGEDGIAGVSDTHGLQNVAFAFWNEQDDFLKERLFGLSNHKEITERVSKRHIFTLITLQRIPT</sequence>
<keyword evidence="2" id="KW-1185">Reference proteome</keyword>
<dbReference type="Proteomes" id="UP000322873">
    <property type="component" value="Unassembled WGS sequence"/>
</dbReference>
<protein>
    <submittedName>
        <fullName evidence="1">Uncharacterized protein</fullName>
    </submittedName>
</protein>
<reference evidence="1 2" key="1">
    <citation type="submission" date="2019-06" db="EMBL/GenBank/DDBJ databases">
        <title>Genome Sequence of the Brown Rot Fungal Pathogen Monilinia fructicola.</title>
        <authorList>
            <person name="De Miccolis Angelini R.M."/>
            <person name="Landi L."/>
            <person name="Abate D."/>
            <person name="Pollastro S."/>
            <person name="Romanazzi G."/>
            <person name="Faretra F."/>
        </authorList>
    </citation>
    <scope>NUCLEOTIDE SEQUENCE [LARGE SCALE GENOMIC DNA]</scope>
    <source>
        <strain evidence="1 2">Mfrc123</strain>
    </source>
</reference>
<name>A0A5M9JI98_MONFR</name>
<gene>
    <name evidence="1" type="ORF">EYC84_000853</name>
</gene>
<proteinExistence type="predicted"/>
<organism evidence="1 2">
    <name type="scientific">Monilinia fructicola</name>
    <name type="common">Brown rot fungus</name>
    <name type="synonym">Ciboria fructicola</name>
    <dbReference type="NCBI Taxonomy" id="38448"/>
    <lineage>
        <taxon>Eukaryota</taxon>
        <taxon>Fungi</taxon>
        <taxon>Dikarya</taxon>
        <taxon>Ascomycota</taxon>
        <taxon>Pezizomycotina</taxon>
        <taxon>Leotiomycetes</taxon>
        <taxon>Helotiales</taxon>
        <taxon>Sclerotiniaceae</taxon>
        <taxon>Monilinia</taxon>
    </lineage>
</organism>
<dbReference type="VEuPathDB" id="FungiDB:MFRU_004g00370"/>
<accession>A0A5M9JI98</accession>
<evidence type="ECO:0000313" key="1">
    <source>
        <dbReference type="EMBL" id="KAA8569184.1"/>
    </source>
</evidence>